<keyword evidence="2" id="KW-0812">Transmembrane</keyword>
<evidence type="ECO:0000256" key="2">
    <source>
        <dbReference type="SAM" id="Phobius"/>
    </source>
</evidence>
<feature type="region of interest" description="Disordered" evidence="1">
    <location>
        <begin position="1"/>
        <end position="94"/>
    </location>
</feature>
<name>A0A1Q9LF72_9PSEU</name>
<dbReference type="AlphaFoldDB" id="A0A1Q9LF72"/>
<evidence type="ECO:0000313" key="3">
    <source>
        <dbReference type="EMBL" id="OLR90664.1"/>
    </source>
</evidence>
<proteinExistence type="predicted"/>
<gene>
    <name evidence="3" type="ORF">BJP25_29065</name>
</gene>
<sequence>MMVDVADNQRPEDPEQRPEQSRPPALRPPTPPAAPPAQPPLPGTPVPPPTPVGPDEQERWRQFQEFQRFQEWQRSSQFGTPDAGPTEDRPPRKGKPLWRRVLLSKWSRRVLYLLVVVLVLNWAYQHYFGGPDENLPASVTGGGKTERNKVFEFSGEEAVRKVYNDIAQDLSRNACDRFATAEVEQSFADHFNAPDCETAVHRLHAQIPKRTGAVNTFAEASFLKVDRDTSAQPDPDAQVFSGCGLDTGTGPRLGQFTAEKIAGSAGGQWIITAHSRETCPTS</sequence>
<reference evidence="3 4" key="1">
    <citation type="submission" date="2016-10" db="EMBL/GenBank/DDBJ databases">
        <title>The Draft Genome Sequence of Actinokineospora bangkokensis 44EHWT reveals the biosynthetic pathway of antifungal compounds Thailandins with unusual extender unit butylmalonyl-CoA.</title>
        <authorList>
            <person name="Greule A."/>
            <person name="Intra B."/>
            <person name="Flemming S."/>
            <person name="Rommel M.G."/>
            <person name="Panbangred W."/>
            <person name="Bechthold A."/>
        </authorList>
    </citation>
    <scope>NUCLEOTIDE SEQUENCE [LARGE SCALE GENOMIC DNA]</scope>
    <source>
        <strain evidence="3 4">44EHW</strain>
    </source>
</reference>
<evidence type="ECO:0000256" key="1">
    <source>
        <dbReference type="SAM" id="MobiDB-lite"/>
    </source>
</evidence>
<evidence type="ECO:0000313" key="4">
    <source>
        <dbReference type="Proteomes" id="UP000186040"/>
    </source>
</evidence>
<accession>A0A1Q9LF72</accession>
<dbReference type="RefSeq" id="WP_075977332.1">
    <property type="nucleotide sequence ID" value="NZ_MKQR01000026.1"/>
</dbReference>
<dbReference type="OrthoDB" id="5181787at2"/>
<protein>
    <submittedName>
        <fullName evidence="3">Uncharacterized protein</fullName>
    </submittedName>
</protein>
<keyword evidence="4" id="KW-1185">Reference proteome</keyword>
<dbReference type="Proteomes" id="UP000186040">
    <property type="component" value="Unassembled WGS sequence"/>
</dbReference>
<keyword evidence="2" id="KW-0472">Membrane</keyword>
<feature type="compositionally biased region" description="Pro residues" evidence="1">
    <location>
        <begin position="25"/>
        <end position="52"/>
    </location>
</feature>
<feature type="compositionally biased region" description="Low complexity" evidence="1">
    <location>
        <begin position="63"/>
        <end position="74"/>
    </location>
</feature>
<feature type="compositionally biased region" description="Basic and acidic residues" evidence="1">
    <location>
        <begin position="7"/>
        <end position="20"/>
    </location>
</feature>
<organism evidence="3 4">
    <name type="scientific">Actinokineospora bangkokensis</name>
    <dbReference type="NCBI Taxonomy" id="1193682"/>
    <lineage>
        <taxon>Bacteria</taxon>
        <taxon>Bacillati</taxon>
        <taxon>Actinomycetota</taxon>
        <taxon>Actinomycetes</taxon>
        <taxon>Pseudonocardiales</taxon>
        <taxon>Pseudonocardiaceae</taxon>
        <taxon>Actinokineospora</taxon>
    </lineage>
</organism>
<dbReference type="STRING" id="1193682.BJP25_29065"/>
<dbReference type="EMBL" id="MKQR01000026">
    <property type="protein sequence ID" value="OLR90664.1"/>
    <property type="molecule type" value="Genomic_DNA"/>
</dbReference>
<comment type="caution">
    <text evidence="3">The sequence shown here is derived from an EMBL/GenBank/DDBJ whole genome shotgun (WGS) entry which is preliminary data.</text>
</comment>
<keyword evidence="2" id="KW-1133">Transmembrane helix</keyword>
<feature type="transmembrane region" description="Helical" evidence="2">
    <location>
        <begin position="110"/>
        <end position="128"/>
    </location>
</feature>